<protein>
    <recommendedName>
        <fullName evidence="6">Aminopeptidase P N-terminal domain-containing protein</fullName>
    </recommendedName>
</protein>
<comment type="similarity">
    <text evidence="2">Belongs to the peptidase M24B family.</text>
</comment>
<dbReference type="Gene3D" id="3.90.230.10">
    <property type="entry name" value="Creatinase/methionine aminopeptidase superfamily"/>
    <property type="match status" value="1"/>
</dbReference>
<evidence type="ECO:0000256" key="2">
    <source>
        <dbReference type="ARBA" id="ARBA00008766"/>
    </source>
</evidence>
<evidence type="ECO:0000259" key="6">
    <source>
        <dbReference type="SMART" id="SM01011"/>
    </source>
</evidence>
<dbReference type="Gene3D" id="3.40.350.10">
    <property type="entry name" value="Creatinase/prolidase N-terminal domain"/>
    <property type="match status" value="1"/>
</dbReference>
<dbReference type="SUPFAM" id="SSF53092">
    <property type="entry name" value="Creatinase/prolidase N-terminal domain"/>
    <property type="match status" value="1"/>
</dbReference>
<dbReference type="InterPro" id="IPR052433">
    <property type="entry name" value="X-Pro_dipept-like"/>
</dbReference>
<dbReference type="GO" id="GO:0070006">
    <property type="term" value="F:metalloaminopeptidase activity"/>
    <property type="evidence" value="ECO:0007669"/>
    <property type="project" value="InterPro"/>
</dbReference>
<dbReference type="InterPro" id="IPR036005">
    <property type="entry name" value="Creatinase/aminopeptidase-like"/>
</dbReference>
<evidence type="ECO:0000313" key="7">
    <source>
        <dbReference type="EMBL" id="PWA33181.1"/>
    </source>
</evidence>
<proteinExistence type="inferred from homology"/>
<dbReference type="InterPro" id="IPR007865">
    <property type="entry name" value="Aminopep_P_N"/>
</dbReference>
<comment type="cofactor">
    <cofactor evidence="1">
        <name>Mn(2+)</name>
        <dbReference type="ChEBI" id="CHEBI:29035"/>
    </cofactor>
</comment>
<keyword evidence="5" id="KW-0464">Manganese</keyword>
<dbReference type="PANTHER" id="PTHR43226:SF4">
    <property type="entry name" value="XAA-PRO AMINOPEPTIDASE 3"/>
    <property type="match status" value="1"/>
</dbReference>
<keyword evidence="8" id="KW-1185">Reference proteome</keyword>
<evidence type="ECO:0000256" key="3">
    <source>
        <dbReference type="ARBA" id="ARBA00022723"/>
    </source>
</evidence>
<evidence type="ECO:0000256" key="5">
    <source>
        <dbReference type="ARBA" id="ARBA00023211"/>
    </source>
</evidence>
<dbReference type="EMBL" id="NHOQ01000074">
    <property type="protein sequence ID" value="PWA33181.1"/>
    <property type="molecule type" value="Genomic_DNA"/>
</dbReference>
<evidence type="ECO:0000313" key="8">
    <source>
        <dbReference type="Proteomes" id="UP000250572"/>
    </source>
</evidence>
<accession>A0A315WE17</accession>
<dbReference type="GO" id="GO:0030145">
    <property type="term" value="F:manganese ion binding"/>
    <property type="evidence" value="ECO:0007669"/>
    <property type="project" value="InterPro"/>
</dbReference>
<dbReference type="GO" id="GO:0006508">
    <property type="term" value="P:proteolysis"/>
    <property type="evidence" value="ECO:0007669"/>
    <property type="project" value="TreeGrafter"/>
</dbReference>
<evidence type="ECO:0000256" key="1">
    <source>
        <dbReference type="ARBA" id="ARBA00001936"/>
    </source>
</evidence>
<dbReference type="CDD" id="cd01087">
    <property type="entry name" value="Prolidase"/>
    <property type="match status" value="1"/>
</dbReference>
<reference evidence="7 8" key="1">
    <citation type="journal article" date="2018" name="G3 (Bethesda)">
        <title>A High-Quality Reference Genome for the Invasive Mosquitofish Gambusia affinis Using a Chicago Library.</title>
        <authorList>
            <person name="Hoffberg S.L."/>
            <person name="Troendle N.J."/>
            <person name="Glenn T.C."/>
            <person name="Mahmud O."/>
            <person name="Louha S."/>
            <person name="Chalopin D."/>
            <person name="Bennetzen J.L."/>
            <person name="Mauricio R."/>
        </authorList>
    </citation>
    <scope>NUCLEOTIDE SEQUENCE [LARGE SCALE GENOMIC DNA]</scope>
    <source>
        <strain evidence="7">NE01/NJP1002.9</strain>
        <tissue evidence="7">Muscle</tissue>
    </source>
</reference>
<dbReference type="GO" id="GO:0005739">
    <property type="term" value="C:mitochondrion"/>
    <property type="evidence" value="ECO:0007669"/>
    <property type="project" value="TreeGrafter"/>
</dbReference>
<dbReference type="STRING" id="33528.ENSGAFP00000015892"/>
<dbReference type="InterPro" id="IPR000994">
    <property type="entry name" value="Pept_M24"/>
</dbReference>
<dbReference type="FunFam" id="3.90.230.10:FF:000002">
    <property type="entry name" value="Xaa-Pro aminopeptidase 3"/>
    <property type="match status" value="1"/>
</dbReference>
<sequence length="690" mass="75149">MSSNSPISCGSSVSGSITPSLSISKMKGELCLFVSPEIPQGAQALEAPLLRGTAHMDSHPKRSVLHICYRNTEKTNGYWFVLDGGRVRKNPISGRCRIPGLDSHICTKPFSSVTFRGSMLAPQGPADGALRAAWRQNERQPTTQPICFAGGGVAPVFHSGEKSGRLKPMGRHAVSGRRCPPAAALVMLSPACSFTRSAVRLRPRRTRAGACAWCRHISVKPGDLKPKTVPPRYLGQPSPFTHPHLVKHGEVTPGLTQTEFELRRQKLALLIEAHADKLGPSASSGNHVAIVLSHPISYMTNDIPYPFHQNQDFLYLTGFLEPDSALVLYGRARPDQAILFVPRRDPGRELWDGPRAGRDGAAALTGIERVHSTEELGLVLKSLKGTQLWYSTSQPAHPRLHQTHVLPSLEAGPAPRSLRPLIHSLRAIKSPTEVSLMREAGRITAQAFRRTMALSQGDVDESVLFAKFDFENRIHGANFLAYPPVVAGGNRANTLHYINNNQIVKDGEMVLLDGGCEYFGYVSDITRTWPVNGQFSAAQAELYEAVLEVQRSCLSLCSPGVSLDHIYSTMLALLGRQLRCLGILRAGTSDADALQAARRFCPHHVGHYLGMDVHDTPDLSRSQPLQPGMVITIEPGLYICEDNDQAPEHFRGLGVRIEDDVVIREKGGPLILSSGAPKTVAEVEKACGMG</sequence>
<dbReference type="InterPro" id="IPR029149">
    <property type="entry name" value="Creatin/AminoP/Spt16_N"/>
</dbReference>
<evidence type="ECO:0000256" key="4">
    <source>
        <dbReference type="ARBA" id="ARBA00022801"/>
    </source>
</evidence>
<dbReference type="PANTHER" id="PTHR43226">
    <property type="entry name" value="XAA-PRO AMINOPEPTIDASE 3"/>
    <property type="match status" value="1"/>
</dbReference>
<feature type="domain" description="Aminopeptidase P N-terminal" evidence="6">
    <location>
        <begin position="255"/>
        <end position="398"/>
    </location>
</feature>
<keyword evidence="3" id="KW-0479">Metal-binding</keyword>
<keyword evidence="4" id="KW-0378">Hydrolase</keyword>
<dbReference type="SMART" id="SM01011">
    <property type="entry name" value="AMP_N"/>
    <property type="match status" value="1"/>
</dbReference>
<dbReference type="SUPFAM" id="SSF55920">
    <property type="entry name" value="Creatinase/aminopeptidase"/>
    <property type="match status" value="1"/>
</dbReference>
<name>A0A315WE17_GAMAF</name>
<gene>
    <name evidence="7" type="ORF">CCH79_00013701</name>
</gene>
<dbReference type="Pfam" id="PF05195">
    <property type="entry name" value="AMP_N"/>
    <property type="match status" value="1"/>
</dbReference>
<organism evidence="7 8">
    <name type="scientific">Gambusia affinis</name>
    <name type="common">Western mosquitofish</name>
    <name type="synonym">Heterandria affinis</name>
    <dbReference type="NCBI Taxonomy" id="33528"/>
    <lineage>
        <taxon>Eukaryota</taxon>
        <taxon>Metazoa</taxon>
        <taxon>Chordata</taxon>
        <taxon>Craniata</taxon>
        <taxon>Vertebrata</taxon>
        <taxon>Euteleostomi</taxon>
        <taxon>Actinopterygii</taxon>
        <taxon>Neopterygii</taxon>
        <taxon>Teleostei</taxon>
        <taxon>Neoteleostei</taxon>
        <taxon>Acanthomorphata</taxon>
        <taxon>Ovalentaria</taxon>
        <taxon>Atherinomorphae</taxon>
        <taxon>Cyprinodontiformes</taxon>
        <taxon>Poeciliidae</taxon>
        <taxon>Poeciliinae</taxon>
        <taxon>Gambusia</taxon>
    </lineage>
</organism>
<dbReference type="AlphaFoldDB" id="A0A315WE17"/>
<dbReference type="Pfam" id="PF00557">
    <property type="entry name" value="Peptidase_M24"/>
    <property type="match status" value="1"/>
</dbReference>
<comment type="caution">
    <text evidence="7">The sequence shown here is derived from an EMBL/GenBank/DDBJ whole genome shotgun (WGS) entry which is preliminary data.</text>
</comment>
<dbReference type="Proteomes" id="UP000250572">
    <property type="component" value="Unassembled WGS sequence"/>
</dbReference>